<evidence type="ECO:0000313" key="3">
    <source>
        <dbReference type="Proteomes" id="UP001187531"/>
    </source>
</evidence>
<feature type="non-terminal residue" evidence="2">
    <location>
        <position position="64"/>
    </location>
</feature>
<dbReference type="AlphaFoldDB" id="A0AA88LA33"/>
<sequence>MADDGGSDTPDTSLKLSHEPSEEVENIMFAPESLSPLSGGYLLIVVAQPQQEDHKLEIINRLSK</sequence>
<gene>
    <name evidence="2" type="ORF">QYM36_009595</name>
</gene>
<dbReference type="EMBL" id="JAVRJZ010000014">
    <property type="protein sequence ID" value="KAK2713760.1"/>
    <property type="molecule type" value="Genomic_DNA"/>
</dbReference>
<protein>
    <submittedName>
        <fullName evidence="2">Uncharacterized protein</fullName>
    </submittedName>
</protein>
<evidence type="ECO:0000313" key="2">
    <source>
        <dbReference type="EMBL" id="KAK2713760.1"/>
    </source>
</evidence>
<dbReference type="Proteomes" id="UP001187531">
    <property type="component" value="Unassembled WGS sequence"/>
</dbReference>
<reference evidence="2" key="1">
    <citation type="submission" date="2023-07" db="EMBL/GenBank/DDBJ databases">
        <title>Chromosome-level genome assembly of Artemia franciscana.</title>
        <authorList>
            <person name="Jo E."/>
        </authorList>
    </citation>
    <scope>NUCLEOTIDE SEQUENCE</scope>
    <source>
        <tissue evidence="2">Whole body</tissue>
    </source>
</reference>
<organism evidence="2 3">
    <name type="scientific">Artemia franciscana</name>
    <name type="common">Brine shrimp</name>
    <name type="synonym">Artemia sanfranciscana</name>
    <dbReference type="NCBI Taxonomy" id="6661"/>
    <lineage>
        <taxon>Eukaryota</taxon>
        <taxon>Metazoa</taxon>
        <taxon>Ecdysozoa</taxon>
        <taxon>Arthropoda</taxon>
        <taxon>Crustacea</taxon>
        <taxon>Branchiopoda</taxon>
        <taxon>Anostraca</taxon>
        <taxon>Artemiidae</taxon>
        <taxon>Artemia</taxon>
    </lineage>
</organism>
<feature type="region of interest" description="Disordered" evidence="1">
    <location>
        <begin position="1"/>
        <end position="23"/>
    </location>
</feature>
<accession>A0AA88LA33</accession>
<proteinExistence type="predicted"/>
<evidence type="ECO:0000256" key="1">
    <source>
        <dbReference type="SAM" id="MobiDB-lite"/>
    </source>
</evidence>
<comment type="caution">
    <text evidence="2">The sequence shown here is derived from an EMBL/GenBank/DDBJ whole genome shotgun (WGS) entry which is preliminary data.</text>
</comment>
<keyword evidence="3" id="KW-1185">Reference proteome</keyword>
<name>A0AA88LA33_ARTSF</name>